<sequence>MYHGKNISTSHSHEQDISSGALVGANDALNSLSTSAMASKQRLRWTPDLHERFVNAVTQLGGADRATPKGVLRMMGIQWLTIYQVKSHLQKFRLARYIPGSMDDGQNTGRKETTGILSNLDARSGIQITDALKMQMEVQTRLHEQLEVQRQLQQRIEAQGKYFQKILEEQQRLGGVLKDSANSVDCISIISGEQSAQDSDVKLDLTAHPTQATSQDVSGAGRACNKLENLLHDNASDDESKSFSSQQNPSSNSLSSELSLPLESTNPAEPPLKKLRLEKPSSSELHICNQSDQKHMNRLSLDQTAEVKCDPDVDGQTSVFTRHECQPGHSGSSVEQRQLLFSIQDSHISLNVQPSNSATNLSSLPEPQPQLDEELPKFLHLHETPSARTSYSLMKRSDIH</sequence>
<feature type="region of interest" description="Disordered" evidence="4">
    <location>
        <begin position="235"/>
        <end position="284"/>
    </location>
</feature>
<keyword evidence="2" id="KW-0804">Transcription</keyword>
<dbReference type="PROSITE" id="PS51294">
    <property type="entry name" value="HTH_MYB"/>
    <property type="match status" value="1"/>
</dbReference>
<keyword evidence="3" id="KW-0539">Nucleus</keyword>
<evidence type="ECO:0000313" key="6">
    <source>
        <dbReference type="EMBL" id="ABR16946.1"/>
    </source>
</evidence>
<evidence type="ECO:0000256" key="3">
    <source>
        <dbReference type="ARBA" id="ARBA00023242"/>
    </source>
</evidence>
<dbReference type="EMBL" id="EF677093">
    <property type="protein sequence ID" value="ABR16946.1"/>
    <property type="molecule type" value="mRNA"/>
</dbReference>
<dbReference type="InterPro" id="IPR001005">
    <property type="entry name" value="SANT/Myb"/>
</dbReference>
<dbReference type="FunFam" id="1.10.10.60:FF:000002">
    <property type="entry name" value="Myb family transcription factor"/>
    <property type="match status" value="1"/>
</dbReference>
<dbReference type="InterPro" id="IPR017930">
    <property type="entry name" value="Myb_dom"/>
</dbReference>
<dbReference type="GO" id="GO:0003700">
    <property type="term" value="F:DNA-binding transcription factor activity"/>
    <property type="evidence" value="ECO:0007669"/>
    <property type="project" value="InterPro"/>
</dbReference>
<evidence type="ECO:0000256" key="4">
    <source>
        <dbReference type="SAM" id="MobiDB-lite"/>
    </source>
</evidence>
<dbReference type="NCBIfam" id="TIGR01557">
    <property type="entry name" value="myb_SHAQKYF"/>
    <property type="match status" value="1"/>
</dbReference>
<name>B8LMR6_PICSI</name>
<organism evidence="6">
    <name type="scientific">Picea sitchensis</name>
    <name type="common">Sitka spruce</name>
    <name type="synonym">Pinus sitchensis</name>
    <dbReference type="NCBI Taxonomy" id="3332"/>
    <lineage>
        <taxon>Eukaryota</taxon>
        <taxon>Viridiplantae</taxon>
        <taxon>Streptophyta</taxon>
        <taxon>Embryophyta</taxon>
        <taxon>Tracheophyta</taxon>
        <taxon>Spermatophyta</taxon>
        <taxon>Pinopsida</taxon>
        <taxon>Pinidae</taxon>
        <taxon>Conifers I</taxon>
        <taxon>Pinales</taxon>
        <taxon>Pinaceae</taxon>
        <taxon>Picea</taxon>
    </lineage>
</organism>
<accession>B8LMR6</accession>
<reference evidence="6" key="1">
    <citation type="submission" date="2007-06" db="EMBL/GenBank/DDBJ databases">
        <title>Full length cDNA sequences from Sitka Spruce (Picea sitchensis).</title>
        <authorList>
            <person name="Ralph S.G."/>
            <person name="Chun H.E."/>
            <person name="Liao N."/>
            <person name="Ali J."/>
            <person name="Reid K."/>
            <person name="Kolosova N."/>
            <person name="Cooper N."/>
            <person name="Cullis C."/>
            <person name="Jancsik S."/>
            <person name="Moore R."/>
            <person name="Mayo M."/>
            <person name="Wagner S."/>
            <person name="Holt R.A."/>
            <person name="Jones S.J.M."/>
            <person name="Marra M.A."/>
            <person name="Ritland C.E."/>
            <person name="Ritland K."/>
            <person name="Bohlmann J."/>
        </authorList>
    </citation>
    <scope>NUCLEOTIDE SEQUENCE</scope>
    <source>
        <tissue evidence="6">Green portion of the leader tissue</tissue>
    </source>
</reference>
<dbReference type="InterPro" id="IPR046955">
    <property type="entry name" value="PHR1-like"/>
</dbReference>
<protein>
    <recommendedName>
        <fullName evidence="5">HTH myb-type domain-containing protein</fullName>
    </recommendedName>
</protein>
<dbReference type="InterPro" id="IPR009057">
    <property type="entry name" value="Homeodomain-like_sf"/>
</dbReference>
<dbReference type="SUPFAM" id="SSF46689">
    <property type="entry name" value="Homeodomain-like"/>
    <property type="match status" value="1"/>
</dbReference>
<dbReference type="Gene3D" id="1.10.10.60">
    <property type="entry name" value="Homeodomain-like"/>
    <property type="match status" value="1"/>
</dbReference>
<feature type="domain" description="HTH myb-type" evidence="5">
    <location>
        <begin position="37"/>
        <end position="97"/>
    </location>
</feature>
<dbReference type="InterPro" id="IPR025756">
    <property type="entry name" value="Myb_CC_LHEQLE"/>
</dbReference>
<evidence type="ECO:0000256" key="1">
    <source>
        <dbReference type="ARBA" id="ARBA00023015"/>
    </source>
</evidence>
<dbReference type="Pfam" id="PF00249">
    <property type="entry name" value="Myb_DNA-binding"/>
    <property type="match status" value="1"/>
</dbReference>
<dbReference type="GO" id="GO:0003677">
    <property type="term" value="F:DNA binding"/>
    <property type="evidence" value="ECO:0007669"/>
    <property type="project" value="InterPro"/>
</dbReference>
<evidence type="ECO:0000259" key="5">
    <source>
        <dbReference type="PROSITE" id="PS51294"/>
    </source>
</evidence>
<evidence type="ECO:0000256" key="2">
    <source>
        <dbReference type="ARBA" id="ARBA00023163"/>
    </source>
</evidence>
<dbReference type="PANTHER" id="PTHR31499">
    <property type="entry name" value="MYB FAMILY TRANSCRIPTION FACTOR PHL11"/>
    <property type="match status" value="1"/>
</dbReference>
<feature type="compositionally biased region" description="Low complexity" evidence="4">
    <location>
        <begin position="244"/>
        <end position="264"/>
    </location>
</feature>
<feature type="compositionally biased region" description="Basic and acidic residues" evidence="4">
    <location>
        <begin position="271"/>
        <end position="281"/>
    </location>
</feature>
<keyword evidence="1" id="KW-0805">Transcription regulation</keyword>
<dbReference type="InterPro" id="IPR006447">
    <property type="entry name" value="Myb_dom_plants"/>
</dbReference>
<dbReference type="Pfam" id="PF14379">
    <property type="entry name" value="Myb_CC_LHEQLE"/>
    <property type="match status" value="1"/>
</dbReference>
<proteinExistence type="evidence at transcript level"/>
<dbReference type="PANTHER" id="PTHR31499:SF79">
    <property type="entry name" value="HTH MYB-TYPE DOMAIN-CONTAINING PROTEIN"/>
    <property type="match status" value="1"/>
</dbReference>
<dbReference type="AlphaFoldDB" id="B8LMR6"/>